<dbReference type="AlphaFoldDB" id="A0A0L0P665"/>
<gene>
    <name evidence="1" type="ORF">QG37_01216</name>
</gene>
<organism evidence="1 2">
    <name type="scientific">Candidozyma auris</name>
    <name type="common">Yeast</name>
    <name type="synonym">Candida auris</name>
    <dbReference type="NCBI Taxonomy" id="498019"/>
    <lineage>
        <taxon>Eukaryota</taxon>
        <taxon>Fungi</taxon>
        <taxon>Dikarya</taxon>
        <taxon>Ascomycota</taxon>
        <taxon>Saccharomycotina</taxon>
        <taxon>Pichiomycetes</taxon>
        <taxon>Metschnikowiaceae</taxon>
        <taxon>Candidozyma</taxon>
    </lineage>
</organism>
<evidence type="ECO:0000313" key="1">
    <source>
        <dbReference type="EMBL" id="KNE01873.1"/>
    </source>
</evidence>
<reference evidence="2" key="1">
    <citation type="journal article" date="2015" name="BMC Genomics">
        <title>Draft genome of a commonly misdiagnosed multidrug resistant pathogen Candida auris.</title>
        <authorList>
            <person name="Chatterjee S."/>
            <person name="Alampalli S.V."/>
            <person name="Nageshan R.K."/>
            <person name="Chettiar S.T."/>
            <person name="Joshi S."/>
            <person name="Tatu U.S."/>
        </authorList>
    </citation>
    <scope>NUCLEOTIDE SEQUENCE [LARGE SCALE GENOMIC DNA]</scope>
    <source>
        <strain evidence="2">6684</strain>
    </source>
</reference>
<name>A0A0L0P665_CANAR</name>
<proteinExistence type="predicted"/>
<sequence length="86" mass="10005">MLAVRRLSFLFFREPRFRIPRGEASKKKRAGKKKKKKRPKWWLPQCDHKENMAEKGSNWMLSTAYCLGVRTGSLAHAALFGPFLPD</sequence>
<dbReference type="Proteomes" id="UP000037122">
    <property type="component" value="Unassembled WGS sequence"/>
</dbReference>
<accession>A0A0L0P665</accession>
<dbReference type="VEuPathDB" id="FungiDB:QG37_01216"/>
<protein>
    <submittedName>
        <fullName evidence="1">Uncharacterized protein</fullName>
    </submittedName>
</protein>
<evidence type="ECO:0000313" key="2">
    <source>
        <dbReference type="Proteomes" id="UP000037122"/>
    </source>
</evidence>
<dbReference type="EMBL" id="LGST01000008">
    <property type="protein sequence ID" value="KNE01873.1"/>
    <property type="molecule type" value="Genomic_DNA"/>
</dbReference>
<comment type="caution">
    <text evidence="1">The sequence shown here is derived from an EMBL/GenBank/DDBJ whole genome shotgun (WGS) entry which is preliminary data.</text>
</comment>